<dbReference type="PROSITE" id="PS50158">
    <property type="entry name" value="ZF_CCHC"/>
    <property type="match status" value="1"/>
</dbReference>
<dbReference type="Gene3D" id="4.10.60.10">
    <property type="entry name" value="Zinc finger, CCHC-type"/>
    <property type="match status" value="1"/>
</dbReference>
<keyword evidence="7" id="KW-0863">Zinc-finger</keyword>
<evidence type="ECO:0000256" key="2">
    <source>
        <dbReference type="ARBA" id="ARBA00022695"/>
    </source>
</evidence>
<feature type="compositionally biased region" description="Low complexity" evidence="8">
    <location>
        <begin position="393"/>
        <end position="404"/>
    </location>
</feature>
<evidence type="ECO:0000256" key="3">
    <source>
        <dbReference type="ARBA" id="ARBA00022722"/>
    </source>
</evidence>
<keyword evidence="4" id="KW-0255">Endonuclease</keyword>
<comment type="caution">
    <text evidence="10">The sequence shown here is derived from an EMBL/GenBank/DDBJ whole genome shotgun (WGS) entry which is preliminary data.</text>
</comment>
<dbReference type="GO" id="GO:0008270">
    <property type="term" value="F:zinc ion binding"/>
    <property type="evidence" value="ECO:0007669"/>
    <property type="project" value="UniProtKB-KW"/>
</dbReference>
<dbReference type="GO" id="GO:0003676">
    <property type="term" value="F:nucleic acid binding"/>
    <property type="evidence" value="ECO:0007669"/>
    <property type="project" value="InterPro"/>
</dbReference>
<dbReference type="SMART" id="SM00343">
    <property type="entry name" value="ZnF_C2HC"/>
    <property type="match status" value="2"/>
</dbReference>
<dbReference type="CDD" id="cd01647">
    <property type="entry name" value="RT_LTR"/>
    <property type="match status" value="1"/>
</dbReference>
<dbReference type="Pfam" id="PF08284">
    <property type="entry name" value="RVP_2"/>
    <property type="match status" value="1"/>
</dbReference>
<dbReference type="InterPro" id="IPR043128">
    <property type="entry name" value="Rev_trsase/Diguanyl_cyclase"/>
</dbReference>
<dbReference type="AlphaFoldDB" id="A0A6L2KIL1"/>
<evidence type="ECO:0000259" key="9">
    <source>
        <dbReference type="PROSITE" id="PS50158"/>
    </source>
</evidence>
<dbReference type="GO" id="GO:0016787">
    <property type="term" value="F:hydrolase activity"/>
    <property type="evidence" value="ECO:0007669"/>
    <property type="project" value="UniProtKB-KW"/>
</dbReference>
<keyword evidence="7" id="KW-0862">Zinc</keyword>
<feature type="compositionally biased region" description="Gly residues" evidence="8">
    <location>
        <begin position="405"/>
        <end position="424"/>
    </location>
</feature>
<evidence type="ECO:0000256" key="8">
    <source>
        <dbReference type="SAM" id="MobiDB-lite"/>
    </source>
</evidence>
<dbReference type="InterPro" id="IPR041373">
    <property type="entry name" value="RT_RNaseH"/>
</dbReference>
<feature type="region of interest" description="Disordered" evidence="8">
    <location>
        <begin position="393"/>
        <end position="424"/>
    </location>
</feature>
<dbReference type="SUPFAM" id="SSF56672">
    <property type="entry name" value="DNA/RNA polymerases"/>
    <property type="match status" value="1"/>
</dbReference>
<keyword evidence="2" id="KW-0548">Nucleotidyltransferase</keyword>
<proteinExistence type="predicted"/>
<keyword evidence="6" id="KW-0695">RNA-directed DNA polymerase</keyword>
<dbReference type="InterPro" id="IPR001878">
    <property type="entry name" value="Znf_CCHC"/>
</dbReference>
<keyword evidence="5" id="KW-0378">Hydrolase</keyword>
<gene>
    <name evidence="10" type="ORF">Tci_021296</name>
</gene>
<dbReference type="InterPro" id="IPR036875">
    <property type="entry name" value="Znf_CCHC_sf"/>
</dbReference>
<dbReference type="PANTHER" id="PTHR37984:SF5">
    <property type="entry name" value="PROTEIN NYNRIN-LIKE"/>
    <property type="match status" value="1"/>
</dbReference>
<evidence type="ECO:0000313" key="10">
    <source>
        <dbReference type="EMBL" id="GEU49318.1"/>
    </source>
</evidence>
<evidence type="ECO:0000256" key="5">
    <source>
        <dbReference type="ARBA" id="ARBA00022801"/>
    </source>
</evidence>
<dbReference type="Gene3D" id="3.10.10.10">
    <property type="entry name" value="HIV Type 1 Reverse Transcriptase, subunit A, domain 1"/>
    <property type="match status" value="1"/>
</dbReference>
<dbReference type="InterPro" id="IPR036397">
    <property type="entry name" value="RNaseH_sf"/>
</dbReference>
<dbReference type="CDD" id="cd09274">
    <property type="entry name" value="RNase_HI_RT_Ty3"/>
    <property type="match status" value="1"/>
</dbReference>
<dbReference type="InterPro" id="IPR050951">
    <property type="entry name" value="Retrovirus_Pol_polyprotein"/>
</dbReference>
<evidence type="ECO:0000256" key="4">
    <source>
        <dbReference type="ARBA" id="ARBA00022759"/>
    </source>
</evidence>
<keyword evidence="3" id="KW-0540">Nuclease</keyword>
<feature type="region of interest" description="Disordered" evidence="8">
    <location>
        <begin position="539"/>
        <end position="572"/>
    </location>
</feature>
<dbReference type="Pfam" id="PF00078">
    <property type="entry name" value="RVT_1"/>
    <property type="match status" value="1"/>
</dbReference>
<dbReference type="InterPro" id="IPR043502">
    <property type="entry name" value="DNA/RNA_pol_sf"/>
</dbReference>
<keyword evidence="7" id="KW-0479">Metal-binding</keyword>
<dbReference type="Pfam" id="PF00098">
    <property type="entry name" value="zf-CCHC"/>
    <property type="match status" value="1"/>
</dbReference>
<evidence type="ECO:0000256" key="1">
    <source>
        <dbReference type="ARBA" id="ARBA00022679"/>
    </source>
</evidence>
<name>A0A6L2KIL1_TANCI</name>
<dbReference type="Pfam" id="PF17917">
    <property type="entry name" value="RT_RNaseH"/>
    <property type="match status" value="1"/>
</dbReference>
<dbReference type="Gene3D" id="3.30.70.270">
    <property type="match status" value="3"/>
</dbReference>
<dbReference type="Gene3D" id="3.30.420.10">
    <property type="entry name" value="Ribonuclease H-like superfamily/Ribonuclease H"/>
    <property type="match status" value="1"/>
</dbReference>
<dbReference type="GO" id="GO:0003964">
    <property type="term" value="F:RNA-directed DNA polymerase activity"/>
    <property type="evidence" value="ECO:0007669"/>
    <property type="project" value="UniProtKB-KW"/>
</dbReference>
<dbReference type="SUPFAM" id="SSF57756">
    <property type="entry name" value="Retrovirus zinc finger-like domains"/>
    <property type="match status" value="1"/>
</dbReference>
<sequence length="1211" mass="139699">TYEHGIFVFEESSSGQDYKSEPGPSTSGYQDQYGDFDFWVNSYATDDDVLLNEKVSQELVDEMSQTVDESNLCKVVNEMLRQQCTSGDEHQYHIDQMQNFLKSDIVWEIRKEIITYEHGIFVFEESSSGQDYKSEPGPSTSGYQDQYGDFDFWVNSYATDDDVLLNEKVSQELVDEMSQTVDESNLCKVVNEMLRQQCTSGDEHQYHIDQMQNFLKSDIVWEIRKEIIKNSHAKIFYIRKQQEPRKPKEEAYSNSKIVQIIKTYWELGLKQKFITEIVARRANRCIMSITESDYKNLNKNDIEDMYLLIIKSKVYGIIYKNNKKEKRVMRHQEVHKFCDATLKRVLEGLKSYNNDVKTKTNTRSGMTPAAIKEMINQRVAEALEAHEINRNLGLENENGNSNGNDGNGGNGNGNGGNRNGNRGNGTKGVVGLIRWCEKMEIVFHISKCPERYQNLLVKNNDNATYTQRFQELTMICTKMVPEDEDRVEKFIGGLPDNIQGNVIAAEPTRLQDVVQIANNLMDKNLKGYAVKNAKNKRRFGTNHRDNRGKQPLLKQQNTAGNNEKRDYGGTSPSCNRCKLHQKGRCTVRCHNCRRIRHRARDCKFVMVVTTQGTPGLNQRVVTCFECEAQGHYRKDCPKAKNQNRRNKARVLDARGKSYVLGGGDANPGSNTITGLLGHDIDLMLIDLGSFDVIIGIDWLANNHAVFVCDEKIVCIPYRNEIMIVQGDKSDEKKSMLRIISCVKAYKYMEKVEFQIDLVPRAAPVAPALYRLAPSELQELSTQLQEFSDKGFIRPSSSPWGAPVLFVKNKDGSLRMCIDYRELNNLIVKNRYPLPRIDDLFDQLQGSSVYSKIDLRSGYHQLRTKEEHDAHLRLILELLKKEELYAKFSKCNFWLSKVQFLGHVINSEGIHVDPAKIESIKDCFSKIARPMTKLTQKSVKFDWGEKEETAFQTLKKKLCSAPILALPEGSENFVVYCDASHKGLGTVLMQKEKVIDYASHQLKIHKKNYMTHDLELGVVVFALKIWRHYLYSTKCVVLIDHKSLQHILDQKEFNMRQRRWLELLSDYNLLEGSSLDTWSAHFDHLRSRRQTSTLIEFSYNNSYHTSIKAAPFEALYGRKCRSPVCWDEKCLSDEPLAIPLDEIHVDDKLYFIKELVEIMDREVKRLKQRCIPIVNVRWNSRGPEYTWEREDQMQKKYPHLFANPKFAPYATS</sequence>
<dbReference type="GO" id="GO:0004519">
    <property type="term" value="F:endonuclease activity"/>
    <property type="evidence" value="ECO:0007669"/>
    <property type="project" value="UniProtKB-KW"/>
</dbReference>
<dbReference type="EMBL" id="BKCJ010002547">
    <property type="protein sequence ID" value="GEU49318.1"/>
    <property type="molecule type" value="Genomic_DNA"/>
</dbReference>
<feature type="non-terminal residue" evidence="10">
    <location>
        <position position="1"/>
    </location>
</feature>
<keyword evidence="1" id="KW-0808">Transferase</keyword>
<organism evidence="10">
    <name type="scientific">Tanacetum cinerariifolium</name>
    <name type="common">Dalmatian daisy</name>
    <name type="synonym">Chrysanthemum cinerariifolium</name>
    <dbReference type="NCBI Taxonomy" id="118510"/>
    <lineage>
        <taxon>Eukaryota</taxon>
        <taxon>Viridiplantae</taxon>
        <taxon>Streptophyta</taxon>
        <taxon>Embryophyta</taxon>
        <taxon>Tracheophyta</taxon>
        <taxon>Spermatophyta</taxon>
        <taxon>Magnoliopsida</taxon>
        <taxon>eudicotyledons</taxon>
        <taxon>Gunneridae</taxon>
        <taxon>Pentapetalae</taxon>
        <taxon>asterids</taxon>
        <taxon>campanulids</taxon>
        <taxon>Asterales</taxon>
        <taxon>Asteraceae</taxon>
        <taxon>Asteroideae</taxon>
        <taxon>Anthemideae</taxon>
        <taxon>Anthemidinae</taxon>
        <taxon>Tanacetum</taxon>
    </lineage>
</organism>
<dbReference type="PANTHER" id="PTHR37984">
    <property type="entry name" value="PROTEIN CBG26694"/>
    <property type="match status" value="1"/>
</dbReference>
<evidence type="ECO:0000256" key="6">
    <source>
        <dbReference type="ARBA" id="ARBA00022918"/>
    </source>
</evidence>
<accession>A0A6L2KIL1</accession>
<feature type="domain" description="CCHC-type" evidence="9">
    <location>
        <begin position="623"/>
        <end position="638"/>
    </location>
</feature>
<dbReference type="InterPro" id="IPR000477">
    <property type="entry name" value="RT_dom"/>
</dbReference>
<evidence type="ECO:0000256" key="7">
    <source>
        <dbReference type="PROSITE-ProRule" id="PRU00047"/>
    </source>
</evidence>
<protein>
    <submittedName>
        <fullName evidence="10">Retrotransposon protein, putative, Ty3-gypsy subclass</fullName>
    </submittedName>
</protein>
<reference evidence="10" key="1">
    <citation type="journal article" date="2019" name="Sci. Rep.">
        <title>Draft genome of Tanacetum cinerariifolium, the natural source of mosquito coil.</title>
        <authorList>
            <person name="Yamashiro T."/>
            <person name="Shiraishi A."/>
            <person name="Satake H."/>
            <person name="Nakayama K."/>
        </authorList>
    </citation>
    <scope>NUCLEOTIDE SEQUENCE</scope>
</reference>